<keyword evidence="2" id="KW-1185">Reference proteome</keyword>
<dbReference type="Proteomes" id="UP000010808">
    <property type="component" value="Chromosome"/>
</dbReference>
<evidence type="ECO:0000313" key="1">
    <source>
        <dbReference type="EMBL" id="CCO24364.1"/>
    </source>
</evidence>
<reference evidence="1 2" key="1">
    <citation type="submission" date="2012-10" db="EMBL/GenBank/DDBJ databases">
        <authorList>
            <person name="Genoscope - CEA"/>
        </authorList>
    </citation>
    <scope>NUCLEOTIDE SEQUENCE [LARGE SCALE GENOMIC DNA]</scope>
    <source>
        <strain evidence="2">AM13 / DSM 14728</strain>
    </source>
</reference>
<name>L0RC89_9BACT</name>
<evidence type="ECO:0000313" key="2">
    <source>
        <dbReference type="Proteomes" id="UP000010808"/>
    </source>
</evidence>
<dbReference type="STRING" id="1121451.DESAM_22097"/>
<dbReference type="HOGENOM" id="CLU_3342903_0_0_7"/>
<dbReference type="PATRIC" id="fig|1121451.3.peg.2321"/>
<dbReference type="AlphaFoldDB" id="L0RC89"/>
<accession>L0RC89</accession>
<dbReference type="KEGG" id="dhy:DESAM_22097"/>
<organism evidence="1 2">
    <name type="scientific">Maridesulfovibrio hydrothermalis AM13 = DSM 14728</name>
    <dbReference type="NCBI Taxonomy" id="1121451"/>
    <lineage>
        <taxon>Bacteria</taxon>
        <taxon>Pseudomonadati</taxon>
        <taxon>Thermodesulfobacteriota</taxon>
        <taxon>Desulfovibrionia</taxon>
        <taxon>Desulfovibrionales</taxon>
        <taxon>Desulfovibrionaceae</taxon>
        <taxon>Maridesulfovibrio</taxon>
    </lineage>
</organism>
<proteinExistence type="predicted"/>
<protein>
    <submittedName>
        <fullName evidence="1">Uncharacterized protein</fullName>
    </submittedName>
</protein>
<dbReference type="EMBL" id="FO203522">
    <property type="protein sequence ID" value="CCO24364.1"/>
    <property type="molecule type" value="Genomic_DNA"/>
</dbReference>
<gene>
    <name evidence="1" type="ORF">DESAM_22097</name>
</gene>
<sequence length="37" mass="4156">MDSIQLNIAAYDKVNTNKNLKRKGGTVSVEPCRHKLI</sequence>